<reference evidence="2 3" key="1">
    <citation type="submission" date="2019-03" db="EMBL/GenBank/DDBJ databases">
        <title>Three New Species of Nocardioides, Nocardioides euryhalodurans sp. nov., Nocardioides seonyuensis sp. nov. and Nocardioides eburneoflavus sp. nov. Iolated from Soil.</title>
        <authorList>
            <person name="Roh S.G."/>
            <person name="Lee C."/>
            <person name="Kim M.-K."/>
            <person name="Kim S.B."/>
        </authorList>
    </citation>
    <scope>NUCLEOTIDE SEQUENCE [LARGE SCALE GENOMIC DNA]</scope>
    <source>
        <strain evidence="2 3">MMS17-SY207-3</strain>
    </source>
</reference>
<dbReference type="Gene3D" id="1.10.10.10">
    <property type="entry name" value="Winged helix-like DNA-binding domain superfamily/Winged helix DNA-binding domain"/>
    <property type="match status" value="1"/>
</dbReference>
<dbReference type="OrthoDB" id="194758at2"/>
<dbReference type="RefSeq" id="WP_135267037.1">
    <property type="nucleotide sequence ID" value="NZ_CP038436.1"/>
</dbReference>
<keyword evidence="3" id="KW-1185">Reference proteome</keyword>
<evidence type="ECO:0000259" key="1">
    <source>
        <dbReference type="Pfam" id="PF12728"/>
    </source>
</evidence>
<proteinExistence type="predicted"/>
<dbReference type="Proteomes" id="UP000294853">
    <property type="component" value="Chromosome"/>
</dbReference>
<dbReference type="GO" id="GO:0003677">
    <property type="term" value="F:DNA binding"/>
    <property type="evidence" value="ECO:0007669"/>
    <property type="project" value="UniProtKB-KW"/>
</dbReference>
<feature type="domain" description="Helix-turn-helix" evidence="1">
    <location>
        <begin position="1"/>
        <end position="50"/>
    </location>
</feature>
<gene>
    <name evidence="2" type="ORF">EXE58_06105</name>
</gene>
<organism evidence="2 3">
    <name type="scientific">Nocardioides seonyuensis</name>
    <dbReference type="NCBI Taxonomy" id="2518371"/>
    <lineage>
        <taxon>Bacteria</taxon>
        <taxon>Bacillati</taxon>
        <taxon>Actinomycetota</taxon>
        <taxon>Actinomycetes</taxon>
        <taxon>Propionibacteriales</taxon>
        <taxon>Nocardioidaceae</taxon>
        <taxon>Nocardioides</taxon>
    </lineage>
</organism>
<sequence length="61" mass="6871">MTAQNVAEVLGLKPKTLTNWRHLRQGPRPTYMGSRVAYRRVDVQQWIDDQAAGTAASEGWS</sequence>
<accession>A0A4P7ID58</accession>
<evidence type="ECO:0000313" key="2">
    <source>
        <dbReference type="EMBL" id="QBX55069.1"/>
    </source>
</evidence>
<dbReference type="SUPFAM" id="SSF46955">
    <property type="entry name" value="Putative DNA-binding domain"/>
    <property type="match status" value="1"/>
</dbReference>
<evidence type="ECO:0000313" key="3">
    <source>
        <dbReference type="Proteomes" id="UP000294853"/>
    </source>
</evidence>
<dbReference type="InterPro" id="IPR036388">
    <property type="entry name" value="WH-like_DNA-bd_sf"/>
</dbReference>
<dbReference type="Pfam" id="PF12728">
    <property type="entry name" value="HTH_17"/>
    <property type="match status" value="1"/>
</dbReference>
<keyword evidence="2" id="KW-0238">DNA-binding</keyword>
<dbReference type="EMBL" id="CP038436">
    <property type="protein sequence ID" value="QBX55069.1"/>
    <property type="molecule type" value="Genomic_DNA"/>
</dbReference>
<name>A0A4P7ID58_9ACTN</name>
<dbReference type="KEGG" id="nsn:EXE58_06105"/>
<dbReference type="InterPro" id="IPR009061">
    <property type="entry name" value="DNA-bd_dom_put_sf"/>
</dbReference>
<dbReference type="AlphaFoldDB" id="A0A4P7ID58"/>
<dbReference type="InterPro" id="IPR041657">
    <property type="entry name" value="HTH_17"/>
</dbReference>
<protein>
    <submittedName>
        <fullName evidence="2">DNA-binding protein</fullName>
    </submittedName>
</protein>